<accession>A0A2P2KDN1</accession>
<reference evidence="1" key="1">
    <citation type="submission" date="2018-02" db="EMBL/GenBank/DDBJ databases">
        <title>Rhizophora mucronata_Transcriptome.</title>
        <authorList>
            <person name="Meera S.P."/>
            <person name="Sreeshan A."/>
            <person name="Augustine A."/>
        </authorList>
    </citation>
    <scope>NUCLEOTIDE SEQUENCE</scope>
    <source>
        <tissue evidence="1">Leaf</tissue>
    </source>
</reference>
<dbReference type="AlphaFoldDB" id="A0A2P2KDN1"/>
<name>A0A2P2KDN1_RHIMU</name>
<sequence>MSQRFVSITIFFFHSNERHYIARKIKEVIIQN</sequence>
<evidence type="ECO:0000313" key="1">
    <source>
        <dbReference type="EMBL" id="MBX03837.1"/>
    </source>
</evidence>
<protein>
    <submittedName>
        <fullName evidence="1">Uncharacterized protein</fullName>
    </submittedName>
</protein>
<proteinExistence type="predicted"/>
<organism evidence="1">
    <name type="scientific">Rhizophora mucronata</name>
    <name type="common">Asiatic mangrove</name>
    <dbReference type="NCBI Taxonomy" id="61149"/>
    <lineage>
        <taxon>Eukaryota</taxon>
        <taxon>Viridiplantae</taxon>
        <taxon>Streptophyta</taxon>
        <taxon>Embryophyta</taxon>
        <taxon>Tracheophyta</taxon>
        <taxon>Spermatophyta</taxon>
        <taxon>Magnoliopsida</taxon>
        <taxon>eudicotyledons</taxon>
        <taxon>Gunneridae</taxon>
        <taxon>Pentapetalae</taxon>
        <taxon>rosids</taxon>
        <taxon>fabids</taxon>
        <taxon>Malpighiales</taxon>
        <taxon>Rhizophoraceae</taxon>
        <taxon>Rhizophora</taxon>
    </lineage>
</organism>
<dbReference type="EMBL" id="GGEC01023353">
    <property type="protein sequence ID" value="MBX03837.1"/>
    <property type="molecule type" value="Transcribed_RNA"/>
</dbReference>